<evidence type="ECO:0000313" key="1">
    <source>
        <dbReference type="EMBL" id="AGS81896.1"/>
    </source>
</evidence>
<accession>S5WK58</accession>
<organism evidence="1 2">
    <name type="scientific">Pseudomonas phage PaBG</name>
    <dbReference type="NCBI Taxonomy" id="1335230"/>
    <lineage>
        <taxon>Viruses</taxon>
        <taxon>Duplodnaviria</taxon>
        <taxon>Heunggongvirae</taxon>
        <taxon>Uroviricota</taxon>
        <taxon>Caudoviricetes</taxon>
        <taxon>Baikalvirus</taxon>
        <taxon>Baikalvirus PaBG</taxon>
    </lineage>
</organism>
<dbReference type="EMBL" id="KF147891">
    <property type="protein sequence ID" value="AGS81896.1"/>
    <property type="molecule type" value="Genomic_DNA"/>
</dbReference>
<gene>
    <name evidence="1" type="ORF">PaBG_00012</name>
</gene>
<reference evidence="1 2" key="1">
    <citation type="journal article" date="2014" name="Genome Announc.">
        <title>Complete Genome Sequence of the Novel Giant Pseudomonas Phage PaBG.</title>
        <authorList>
            <person name="Sykilinda N.N."/>
            <person name="Bondar A.A."/>
            <person name="Gorshkova A.S."/>
            <person name="Kurochkina L.P."/>
            <person name="Kulikov E.E."/>
            <person name="Shneider M.M."/>
            <person name="Kadykov V.A."/>
            <person name="Solovjeva N.V."/>
            <person name="Kabilov M.R."/>
            <person name="Mesyanzhinov V.V."/>
            <person name="Vlassov V.V."/>
            <person name="Drukker V.V."/>
            <person name="Miroshnikov K.A."/>
        </authorList>
    </citation>
    <scope>NUCLEOTIDE SEQUENCE [LARGE SCALE GENOMIC DNA]</scope>
</reference>
<name>S5WK58_9CAUD</name>
<protein>
    <submittedName>
        <fullName evidence="1">Uncharacterized protein</fullName>
    </submittedName>
</protein>
<keyword evidence="2" id="KW-1185">Reference proteome</keyword>
<proteinExistence type="predicted"/>
<dbReference type="RefSeq" id="YP_008433343.1">
    <property type="nucleotide sequence ID" value="NC_022096.1"/>
</dbReference>
<sequence length="139" mass="15109">MAFILLIVEDRAIIKTAEEAEELGRDFNQHLAERFNEFLLTTDPTLAPVKTTVAEAPKSEQQQTVEQLLALARVREGKFTFKDLIEGFEPLASAETKEVTKYAGLFAKAAKEPSSGLTNLGKDGAKGPTLYRAALPAGS</sequence>
<dbReference type="KEGG" id="vg:16574698"/>
<evidence type="ECO:0000313" key="2">
    <source>
        <dbReference type="Proteomes" id="UP000015545"/>
    </source>
</evidence>
<dbReference type="GeneID" id="16574698"/>
<dbReference type="Proteomes" id="UP000015545">
    <property type="component" value="Segment"/>
</dbReference>